<reference evidence="9" key="2">
    <citation type="submission" date="2023-05" db="EMBL/GenBank/DDBJ databases">
        <authorList>
            <consortium name="Lawrence Berkeley National Laboratory"/>
            <person name="Steindorff A."/>
            <person name="Hensen N."/>
            <person name="Bonometti L."/>
            <person name="Westerberg I."/>
            <person name="Brannstrom I.O."/>
            <person name="Guillou S."/>
            <person name="Cros-Aarteil S."/>
            <person name="Calhoun S."/>
            <person name="Haridas S."/>
            <person name="Kuo A."/>
            <person name="Mondo S."/>
            <person name="Pangilinan J."/>
            <person name="Riley R."/>
            <person name="Labutti K."/>
            <person name="Andreopoulos B."/>
            <person name="Lipzen A."/>
            <person name="Chen C."/>
            <person name="Yanf M."/>
            <person name="Daum C."/>
            <person name="Ng V."/>
            <person name="Clum A."/>
            <person name="Ohm R."/>
            <person name="Martin F."/>
            <person name="Silar P."/>
            <person name="Natvig D."/>
            <person name="Lalanne C."/>
            <person name="Gautier V."/>
            <person name="Ament-Velasquez S.L."/>
            <person name="Kruys A."/>
            <person name="Hutchinson M.I."/>
            <person name="Powell A.J."/>
            <person name="Barry K."/>
            <person name="Miller A.N."/>
            <person name="Grigoriev I.V."/>
            <person name="Debuchy R."/>
            <person name="Gladieux P."/>
            <person name="Thoren M.H."/>
            <person name="Johannesson H."/>
        </authorList>
    </citation>
    <scope>NUCLEOTIDE SEQUENCE</scope>
    <source>
        <strain evidence="9">CBS 103.79</strain>
    </source>
</reference>
<feature type="transmembrane region" description="Helical" evidence="7">
    <location>
        <begin position="168"/>
        <end position="194"/>
    </location>
</feature>
<proteinExistence type="inferred from homology"/>
<comment type="caution">
    <text evidence="9">The sequence shown here is derived from an EMBL/GenBank/DDBJ whole genome shotgun (WGS) entry which is preliminary data.</text>
</comment>
<dbReference type="AlphaFoldDB" id="A0AAN6MH60"/>
<dbReference type="EMBL" id="MU855654">
    <property type="protein sequence ID" value="KAK3900615.1"/>
    <property type="molecule type" value="Genomic_DNA"/>
</dbReference>
<dbReference type="PANTHER" id="PTHR33048">
    <property type="entry name" value="PTH11-LIKE INTEGRAL MEMBRANE PROTEIN (AFU_ORTHOLOGUE AFUA_5G11245)"/>
    <property type="match status" value="1"/>
</dbReference>
<organism evidence="9 10">
    <name type="scientific">Staphylotrichum tortipilum</name>
    <dbReference type="NCBI Taxonomy" id="2831512"/>
    <lineage>
        <taxon>Eukaryota</taxon>
        <taxon>Fungi</taxon>
        <taxon>Dikarya</taxon>
        <taxon>Ascomycota</taxon>
        <taxon>Pezizomycotina</taxon>
        <taxon>Sordariomycetes</taxon>
        <taxon>Sordariomycetidae</taxon>
        <taxon>Sordariales</taxon>
        <taxon>Chaetomiaceae</taxon>
        <taxon>Staphylotrichum</taxon>
    </lineage>
</organism>
<evidence type="ECO:0000313" key="10">
    <source>
        <dbReference type="Proteomes" id="UP001303889"/>
    </source>
</evidence>
<evidence type="ECO:0000313" key="9">
    <source>
        <dbReference type="EMBL" id="KAK3900615.1"/>
    </source>
</evidence>
<dbReference type="InterPro" id="IPR049326">
    <property type="entry name" value="Rhodopsin_dom_fungi"/>
</dbReference>
<protein>
    <recommendedName>
        <fullName evidence="8">Rhodopsin domain-containing protein</fullName>
    </recommendedName>
</protein>
<accession>A0AAN6MH60</accession>
<evidence type="ECO:0000256" key="6">
    <source>
        <dbReference type="SAM" id="MobiDB-lite"/>
    </source>
</evidence>
<comment type="similarity">
    <text evidence="5">Belongs to the SAT4 family.</text>
</comment>
<dbReference type="Pfam" id="PF20684">
    <property type="entry name" value="Fung_rhodopsin"/>
    <property type="match status" value="1"/>
</dbReference>
<keyword evidence="3 7" id="KW-1133">Transmembrane helix</keyword>
<feature type="transmembrane region" description="Helical" evidence="7">
    <location>
        <begin position="93"/>
        <end position="117"/>
    </location>
</feature>
<feature type="region of interest" description="Disordered" evidence="6">
    <location>
        <begin position="301"/>
        <end position="331"/>
    </location>
</feature>
<feature type="compositionally biased region" description="Gly residues" evidence="6">
    <location>
        <begin position="303"/>
        <end position="316"/>
    </location>
</feature>
<dbReference type="GO" id="GO:0016020">
    <property type="term" value="C:membrane"/>
    <property type="evidence" value="ECO:0007669"/>
    <property type="project" value="UniProtKB-SubCell"/>
</dbReference>
<feature type="domain" description="Rhodopsin" evidence="8">
    <location>
        <begin position="38"/>
        <end position="268"/>
    </location>
</feature>
<reference evidence="9" key="1">
    <citation type="journal article" date="2023" name="Mol. Phylogenet. Evol.">
        <title>Genome-scale phylogeny and comparative genomics of the fungal order Sordariales.</title>
        <authorList>
            <person name="Hensen N."/>
            <person name="Bonometti L."/>
            <person name="Westerberg I."/>
            <person name="Brannstrom I.O."/>
            <person name="Guillou S."/>
            <person name="Cros-Aarteil S."/>
            <person name="Calhoun S."/>
            <person name="Haridas S."/>
            <person name="Kuo A."/>
            <person name="Mondo S."/>
            <person name="Pangilinan J."/>
            <person name="Riley R."/>
            <person name="LaButti K."/>
            <person name="Andreopoulos B."/>
            <person name="Lipzen A."/>
            <person name="Chen C."/>
            <person name="Yan M."/>
            <person name="Daum C."/>
            <person name="Ng V."/>
            <person name="Clum A."/>
            <person name="Steindorff A."/>
            <person name="Ohm R.A."/>
            <person name="Martin F."/>
            <person name="Silar P."/>
            <person name="Natvig D.O."/>
            <person name="Lalanne C."/>
            <person name="Gautier V."/>
            <person name="Ament-Velasquez S.L."/>
            <person name="Kruys A."/>
            <person name="Hutchinson M.I."/>
            <person name="Powell A.J."/>
            <person name="Barry K."/>
            <person name="Miller A.N."/>
            <person name="Grigoriev I.V."/>
            <person name="Debuchy R."/>
            <person name="Gladieux P."/>
            <person name="Hiltunen Thoren M."/>
            <person name="Johannesson H."/>
        </authorList>
    </citation>
    <scope>NUCLEOTIDE SEQUENCE</scope>
    <source>
        <strain evidence="9">CBS 103.79</strain>
    </source>
</reference>
<gene>
    <name evidence="9" type="ORF">C8A05DRAFT_35750</name>
</gene>
<dbReference type="InterPro" id="IPR052337">
    <property type="entry name" value="SAT4-like"/>
</dbReference>
<evidence type="ECO:0000256" key="1">
    <source>
        <dbReference type="ARBA" id="ARBA00004141"/>
    </source>
</evidence>
<dbReference type="PANTHER" id="PTHR33048:SF42">
    <property type="entry name" value="INTEGRAL MEMBRANE PROTEIN"/>
    <property type="match status" value="1"/>
</dbReference>
<evidence type="ECO:0000256" key="4">
    <source>
        <dbReference type="ARBA" id="ARBA00023136"/>
    </source>
</evidence>
<feature type="transmembrane region" description="Helical" evidence="7">
    <location>
        <begin position="206"/>
        <end position="227"/>
    </location>
</feature>
<name>A0AAN6MH60_9PEZI</name>
<evidence type="ECO:0000256" key="3">
    <source>
        <dbReference type="ARBA" id="ARBA00022989"/>
    </source>
</evidence>
<evidence type="ECO:0000256" key="7">
    <source>
        <dbReference type="SAM" id="Phobius"/>
    </source>
</evidence>
<keyword evidence="10" id="KW-1185">Reference proteome</keyword>
<evidence type="ECO:0000256" key="5">
    <source>
        <dbReference type="ARBA" id="ARBA00038359"/>
    </source>
</evidence>
<dbReference type="Proteomes" id="UP001303889">
    <property type="component" value="Unassembled WGS sequence"/>
</dbReference>
<feature type="transmembrane region" description="Helical" evidence="7">
    <location>
        <begin position="23"/>
        <end position="42"/>
    </location>
</feature>
<feature type="transmembrane region" description="Helical" evidence="7">
    <location>
        <begin position="124"/>
        <end position="148"/>
    </location>
</feature>
<sequence length="374" mass="41302">MTSVTSGYQVDNGDEAIFTQTNIAVWVLTMSAGGFLVLRLWCRHCYSKLWWDDALLVVAWIVLLVAAALMSRCISSGYTLAREKVEFYKFQNAATGLTAAAISWSKAAFAITLLRIVRNRWLKYFLWFVIVTATLNLIPATLSIWIPACNDPRKIFRPAYPKCFQHIYLKYLGGASIAYGGVIDVLLSLFPFFIIRNLLLDTREKIALTAAMSMGAITGAVVIFRAFYQLKQLNNDFQFMIFMSIFNFLEPSITIIVQAVPMFRVLVSNVKKATTAVRITSATQALKSNAQSRRAWNSKVLGGDSGDGGGRGGAFGGAFSHGRSRGGSREEPDEALLHVIHIDRTVQVSSTLASSGASSEVMEDKMFDGTLRQV</sequence>
<keyword evidence="4 7" id="KW-0472">Membrane</keyword>
<evidence type="ECO:0000259" key="8">
    <source>
        <dbReference type="Pfam" id="PF20684"/>
    </source>
</evidence>
<keyword evidence="2 7" id="KW-0812">Transmembrane</keyword>
<feature type="transmembrane region" description="Helical" evidence="7">
    <location>
        <begin position="54"/>
        <end position="81"/>
    </location>
</feature>
<comment type="subcellular location">
    <subcellularLocation>
        <location evidence="1">Membrane</location>
        <topology evidence="1">Multi-pass membrane protein</topology>
    </subcellularLocation>
</comment>
<feature type="transmembrane region" description="Helical" evidence="7">
    <location>
        <begin position="239"/>
        <end position="263"/>
    </location>
</feature>
<evidence type="ECO:0000256" key="2">
    <source>
        <dbReference type="ARBA" id="ARBA00022692"/>
    </source>
</evidence>